<organism evidence="10 11">
    <name type="scientific">Nannocystis exedens</name>
    <dbReference type="NCBI Taxonomy" id="54"/>
    <lineage>
        <taxon>Bacteria</taxon>
        <taxon>Pseudomonadati</taxon>
        <taxon>Myxococcota</taxon>
        <taxon>Polyangia</taxon>
        <taxon>Nannocystales</taxon>
        <taxon>Nannocystaceae</taxon>
        <taxon>Nannocystis</taxon>
    </lineage>
</organism>
<dbReference type="PANTHER" id="PTHR30582:SF2">
    <property type="entry name" value="L,D-TRANSPEPTIDASE YCIB-RELATED"/>
    <property type="match status" value="1"/>
</dbReference>
<name>A0A1I1SI90_9BACT</name>
<keyword evidence="6 7" id="KW-0961">Cell wall biogenesis/degradation</keyword>
<dbReference type="RefSeq" id="WP_096333154.1">
    <property type="nucleotide sequence ID" value="NZ_FOMX01000002.1"/>
</dbReference>
<dbReference type="AlphaFoldDB" id="A0A1I1SI90"/>
<evidence type="ECO:0000313" key="10">
    <source>
        <dbReference type="EMBL" id="SFD46141.1"/>
    </source>
</evidence>
<evidence type="ECO:0000313" key="11">
    <source>
        <dbReference type="Proteomes" id="UP000199400"/>
    </source>
</evidence>
<sequence>MSARPVRTSRPAWLAALAGFALPIGPTVALLTFGPSCDEDGDDDAFVAVARPDAVREAAHADDELGAEPGDAPLEPPLPAAAPGEQPTAGAPEAVTQPLPIGIRGAARTIVVYAAPRHGSDMRGRIDGGSTFAIYELVAGTDCPGEGWARVDHDSYACLKNAVADDREPVLQPRIPEGLLVPFIYAKPKADRQGNLLVEVPRYKSKFALTQGAEPLEILAANHQYAFVEELQIPGHGKVMLDGDEQVVPLEGLKFEKPSEFAGRELAVRPIPAGLAAAWAVSREALLRRQPSLKAAIEGQLEYHQALDVKPEPLRGGGARWLEIPDHFGPGASAYVEADKLRLWVDGPALDDIRDDETWVDVDVGQQTLAVMRGQQPIFVTLVSSGTGHKPNTATPRGVYRIRNKLAYGPMRNRPADAEDSPYHVEAVPWVQYFYRRFALHGAYWHDGFGHRKSHGCVNLSPRDARYVFERTGPQLPAGWMTAYEHADRPGSVVRVRKGLEPSPDRRTEVDPAGEDEVLVARAEPPGV</sequence>
<dbReference type="InterPro" id="IPR005490">
    <property type="entry name" value="LD_TPept_cat_dom"/>
</dbReference>
<dbReference type="GO" id="GO:0018104">
    <property type="term" value="P:peptidoglycan-protein cross-linking"/>
    <property type="evidence" value="ECO:0007669"/>
    <property type="project" value="TreeGrafter"/>
</dbReference>
<feature type="active site" description="Nucleophile" evidence="7">
    <location>
        <position position="457"/>
    </location>
</feature>
<dbReference type="PROSITE" id="PS52029">
    <property type="entry name" value="LD_TPASE"/>
    <property type="match status" value="1"/>
</dbReference>
<feature type="region of interest" description="Disordered" evidence="8">
    <location>
        <begin position="497"/>
        <end position="517"/>
    </location>
</feature>
<evidence type="ECO:0000256" key="7">
    <source>
        <dbReference type="PROSITE-ProRule" id="PRU01373"/>
    </source>
</evidence>
<gene>
    <name evidence="10" type="ORF">SAMN02745121_00052</name>
</gene>
<keyword evidence="11" id="KW-1185">Reference proteome</keyword>
<dbReference type="Proteomes" id="UP000199400">
    <property type="component" value="Unassembled WGS sequence"/>
</dbReference>
<comment type="similarity">
    <text evidence="2">Belongs to the YkuD family.</text>
</comment>
<feature type="active site" description="Proton donor/acceptor" evidence="7">
    <location>
        <position position="441"/>
    </location>
</feature>
<evidence type="ECO:0000256" key="2">
    <source>
        <dbReference type="ARBA" id="ARBA00005992"/>
    </source>
</evidence>
<evidence type="ECO:0000256" key="5">
    <source>
        <dbReference type="ARBA" id="ARBA00022984"/>
    </source>
</evidence>
<keyword evidence="4 7" id="KW-0133">Cell shape</keyword>
<protein>
    <submittedName>
        <fullName evidence="10">L,D-transpeptidase catalytic domain</fullName>
    </submittedName>
</protein>
<reference evidence="11" key="1">
    <citation type="submission" date="2016-10" db="EMBL/GenBank/DDBJ databases">
        <authorList>
            <person name="Varghese N."/>
            <person name="Submissions S."/>
        </authorList>
    </citation>
    <scope>NUCLEOTIDE SEQUENCE [LARGE SCALE GENOMIC DNA]</scope>
    <source>
        <strain evidence="11">ATCC 25963</strain>
    </source>
</reference>
<dbReference type="Gene3D" id="2.40.440.10">
    <property type="entry name" value="L,D-transpeptidase catalytic domain-like"/>
    <property type="match status" value="1"/>
</dbReference>
<dbReference type="EMBL" id="FOMX01000002">
    <property type="protein sequence ID" value="SFD46141.1"/>
    <property type="molecule type" value="Genomic_DNA"/>
</dbReference>
<feature type="domain" description="L,D-TPase catalytic" evidence="9">
    <location>
        <begin position="358"/>
        <end position="497"/>
    </location>
</feature>
<keyword evidence="3" id="KW-0808">Transferase</keyword>
<dbReference type="STRING" id="54.SAMN02745121_00052"/>
<proteinExistence type="inferred from homology"/>
<dbReference type="UniPathway" id="UPA00219"/>
<dbReference type="GO" id="GO:0008360">
    <property type="term" value="P:regulation of cell shape"/>
    <property type="evidence" value="ECO:0007669"/>
    <property type="project" value="UniProtKB-UniRule"/>
</dbReference>
<dbReference type="GO" id="GO:0071972">
    <property type="term" value="F:peptidoglycan L,D-transpeptidase activity"/>
    <property type="evidence" value="ECO:0007669"/>
    <property type="project" value="TreeGrafter"/>
</dbReference>
<feature type="compositionally biased region" description="Basic and acidic residues" evidence="8">
    <location>
        <begin position="498"/>
        <end position="510"/>
    </location>
</feature>
<comment type="pathway">
    <text evidence="1 7">Cell wall biogenesis; peptidoglycan biosynthesis.</text>
</comment>
<evidence type="ECO:0000259" key="9">
    <source>
        <dbReference type="PROSITE" id="PS52029"/>
    </source>
</evidence>
<dbReference type="GO" id="GO:0071555">
    <property type="term" value="P:cell wall organization"/>
    <property type="evidence" value="ECO:0007669"/>
    <property type="project" value="UniProtKB-UniRule"/>
</dbReference>
<keyword evidence="5 7" id="KW-0573">Peptidoglycan synthesis</keyword>
<dbReference type="SUPFAM" id="SSF141523">
    <property type="entry name" value="L,D-transpeptidase catalytic domain-like"/>
    <property type="match status" value="1"/>
</dbReference>
<dbReference type="PANTHER" id="PTHR30582">
    <property type="entry name" value="L,D-TRANSPEPTIDASE"/>
    <property type="match status" value="1"/>
</dbReference>
<evidence type="ECO:0000256" key="6">
    <source>
        <dbReference type="ARBA" id="ARBA00023316"/>
    </source>
</evidence>
<feature type="region of interest" description="Disordered" evidence="8">
    <location>
        <begin position="65"/>
        <end position="95"/>
    </location>
</feature>
<dbReference type="CDD" id="cd16913">
    <property type="entry name" value="YkuD_like"/>
    <property type="match status" value="1"/>
</dbReference>
<evidence type="ECO:0000256" key="1">
    <source>
        <dbReference type="ARBA" id="ARBA00004752"/>
    </source>
</evidence>
<dbReference type="GO" id="GO:0016740">
    <property type="term" value="F:transferase activity"/>
    <property type="evidence" value="ECO:0007669"/>
    <property type="project" value="UniProtKB-KW"/>
</dbReference>
<evidence type="ECO:0000256" key="3">
    <source>
        <dbReference type="ARBA" id="ARBA00022679"/>
    </source>
</evidence>
<accession>A0A1I1SI90</accession>
<dbReference type="GO" id="GO:0005576">
    <property type="term" value="C:extracellular region"/>
    <property type="evidence" value="ECO:0007669"/>
    <property type="project" value="TreeGrafter"/>
</dbReference>
<dbReference type="Pfam" id="PF03734">
    <property type="entry name" value="YkuD"/>
    <property type="match status" value="1"/>
</dbReference>
<dbReference type="OrthoDB" id="9787225at2"/>
<evidence type="ECO:0000256" key="8">
    <source>
        <dbReference type="SAM" id="MobiDB-lite"/>
    </source>
</evidence>
<dbReference type="InterPro" id="IPR050979">
    <property type="entry name" value="LD-transpeptidase"/>
</dbReference>
<evidence type="ECO:0000256" key="4">
    <source>
        <dbReference type="ARBA" id="ARBA00022960"/>
    </source>
</evidence>
<dbReference type="InterPro" id="IPR038063">
    <property type="entry name" value="Transpep_catalytic_dom"/>
</dbReference>